<dbReference type="EMBL" id="GG657754">
    <property type="protein sequence ID" value="EFL21866.1"/>
    <property type="molecule type" value="Genomic_DNA"/>
</dbReference>
<proteinExistence type="predicted"/>
<gene>
    <name evidence="1" type="ORF">SSOG_01578</name>
</gene>
<accession>D9WPK1</accession>
<evidence type="ECO:0000313" key="1">
    <source>
        <dbReference type="EMBL" id="EFL21866.1"/>
    </source>
</evidence>
<dbReference type="RefSeq" id="WP_009713687.1">
    <property type="nucleotide sequence ID" value="NZ_GG657754.1"/>
</dbReference>
<protein>
    <submittedName>
        <fullName evidence="1">Uncharacterized protein</fullName>
    </submittedName>
</protein>
<reference evidence="1 2" key="1">
    <citation type="submission" date="2009-02" db="EMBL/GenBank/DDBJ databases">
        <title>Annotation of Streptomyces hygroscopicus strain ATCC 53653.</title>
        <authorList>
            <consortium name="The Broad Institute Genome Sequencing Platform"/>
            <consortium name="Broad Institute Microbial Sequencing Center"/>
            <person name="Fischbach M."/>
            <person name="Godfrey P."/>
            <person name="Ward D."/>
            <person name="Young S."/>
            <person name="Zeng Q."/>
            <person name="Koehrsen M."/>
            <person name="Alvarado L."/>
            <person name="Berlin A.M."/>
            <person name="Bochicchio J."/>
            <person name="Borenstein D."/>
            <person name="Chapman S.B."/>
            <person name="Chen Z."/>
            <person name="Engels R."/>
            <person name="Freedman E."/>
            <person name="Gellesch M."/>
            <person name="Goldberg J."/>
            <person name="Griggs A."/>
            <person name="Gujja S."/>
            <person name="Heilman E.R."/>
            <person name="Heiman D.I."/>
            <person name="Hepburn T.A."/>
            <person name="Howarth C."/>
            <person name="Jen D."/>
            <person name="Larson L."/>
            <person name="Lewis B."/>
            <person name="Mehta T."/>
            <person name="Park D."/>
            <person name="Pearson M."/>
            <person name="Richards J."/>
            <person name="Roberts A."/>
            <person name="Saif S."/>
            <person name="Shea T.D."/>
            <person name="Shenoy N."/>
            <person name="Sisk P."/>
            <person name="Stolte C."/>
            <person name="Sykes S.N."/>
            <person name="Thomson T."/>
            <person name="Walk T."/>
            <person name="White J."/>
            <person name="Yandava C."/>
            <person name="Straight P."/>
            <person name="Clardy J."/>
            <person name="Hung D."/>
            <person name="Kolter R."/>
            <person name="Mekalanos J."/>
            <person name="Walker S."/>
            <person name="Walsh C.T."/>
            <person name="Wieland-Brown L.C."/>
            <person name="Haas B."/>
            <person name="Nusbaum C."/>
            <person name="Birren B."/>
        </authorList>
    </citation>
    <scope>NUCLEOTIDE SEQUENCE [LARGE SCALE GENOMIC DNA]</scope>
    <source>
        <strain evidence="1 2">ATCC 53653</strain>
    </source>
</reference>
<name>D9WPK1_9ACTN</name>
<sequence>MLDGGRLLALLAFEAAQDEFDLGGEATGGAVAVASSAGSVEDSAGVGERLLAGDHFAGHAAACFIS</sequence>
<dbReference type="HOGENOM" id="CLU_2829382_0_0_11"/>
<dbReference type="Proteomes" id="UP000003963">
    <property type="component" value="Unassembled WGS sequence"/>
</dbReference>
<dbReference type="AlphaFoldDB" id="D9WPK1"/>
<dbReference type="STRING" id="457427.SSOG_01578"/>
<organism evidence="1 2">
    <name type="scientific">Streptomyces himastatinicus ATCC 53653</name>
    <dbReference type="NCBI Taxonomy" id="457427"/>
    <lineage>
        <taxon>Bacteria</taxon>
        <taxon>Bacillati</taxon>
        <taxon>Actinomycetota</taxon>
        <taxon>Actinomycetes</taxon>
        <taxon>Kitasatosporales</taxon>
        <taxon>Streptomycetaceae</taxon>
        <taxon>Streptomyces</taxon>
        <taxon>Streptomyces violaceusniger group</taxon>
    </lineage>
</organism>
<evidence type="ECO:0000313" key="2">
    <source>
        <dbReference type="Proteomes" id="UP000003963"/>
    </source>
</evidence>
<keyword evidence="2" id="KW-1185">Reference proteome</keyword>